<feature type="compositionally biased region" description="Polar residues" evidence="2">
    <location>
        <begin position="752"/>
        <end position="775"/>
    </location>
</feature>
<dbReference type="CDD" id="cd00052">
    <property type="entry name" value="EH"/>
    <property type="match status" value="2"/>
</dbReference>
<feature type="domain" description="EH" evidence="3">
    <location>
        <begin position="393"/>
        <end position="476"/>
    </location>
</feature>
<dbReference type="Proteomes" id="UP001140949">
    <property type="component" value="Unassembled WGS sequence"/>
</dbReference>
<name>A0AAX6I9S9_IRIPA</name>
<feature type="region of interest" description="Disordered" evidence="2">
    <location>
        <begin position="739"/>
        <end position="835"/>
    </location>
</feature>
<dbReference type="AlphaFoldDB" id="A0AAX6I9S9"/>
<keyword evidence="1" id="KW-0175">Coiled coil</keyword>
<feature type="domain" description="EF-hand" evidence="4">
    <location>
        <begin position="5"/>
        <end position="40"/>
    </location>
</feature>
<dbReference type="SUPFAM" id="SSF47473">
    <property type="entry name" value="EF-hand"/>
    <property type="match status" value="2"/>
</dbReference>
<feature type="compositionally biased region" description="Polar residues" evidence="2">
    <location>
        <begin position="247"/>
        <end position="260"/>
    </location>
</feature>
<dbReference type="PANTHER" id="PTHR11216">
    <property type="entry name" value="EH DOMAIN"/>
    <property type="match status" value="1"/>
</dbReference>
<dbReference type="InterPro" id="IPR011992">
    <property type="entry name" value="EF-hand-dom_pair"/>
</dbReference>
<dbReference type="GO" id="GO:0006897">
    <property type="term" value="P:endocytosis"/>
    <property type="evidence" value="ECO:0007669"/>
    <property type="project" value="TreeGrafter"/>
</dbReference>
<dbReference type="EMBL" id="JANAVB010003400">
    <property type="protein sequence ID" value="KAJ6849514.1"/>
    <property type="molecule type" value="Genomic_DNA"/>
</dbReference>
<evidence type="ECO:0000256" key="1">
    <source>
        <dbReference type="SAM" id="Coils"/>
    </source>
</evidence>
<feature type="compositionally biased region" description="Basic and acidic residues" evidence="2">
    <location>
        <begin position="824"/>
        <end position="835"/>
    </location>
</feature>
<evidence type="ECO:0000259" key="4">
    <source>
        <dbReference type="PROSITE" id="PS50222"/>
    </source>
</evidence>
<dbReference type="GO" id="GO:0005509">
    <property type="term" value="F:calcium ion binding"/>
    <property type="evidence" value="ECO:0007669"/>
    <property type="project" value="InterPro"/>
</dbReference>
<organism evidence="5 6">
    <name type="scientific">Iris pallida</name>
    <name type="common">Sweet iris</name>
    <dbReference type="NCBI Taxonomy" id="29817"/>
    <lineage>
        <taxon>Eukaryota</taxon>
        <taxon>Viridiplantae</taxon>
        <taxon>Streptophyta</taxon>
        <taxon>Embryophyta</taxon>
        <taxon>Tracheophyta</taxon>
        <taxon>Spermatophyta</taxon>
        <taxon>Magnoliopsida</taxon>
        <taxon>Liliopsida</taxon>
        <taxon>Asparagales</taxon>
        <taxon>Iridaceae</taxon>
        <taxon>Iridoideae</taxon>
        <taxon>Irideae</taxon>
        <taxon>Iris</taxon>
    </lineage>
</organism>
<feature type="compositionally biased region" description="Polar residues" evidence="2">
    <location>
        <begin position="525"/>
        <end position="536"/>
    </location>
</feature>
<dbReference type="Pfam" id="PF12763">
    <property type="entry name" value="EH"/>
    <property type="match status" value="2"/>
</dbReference>
<dbReference type="PANTHER" id="PTHR11216:SF161">
    <property type="entry name" value="CALCIUM-BINDING EF HAND FAMILY PROTEIN"/>
    <property type="match status" value="1"/>
</dbReference>
<sequence length="1001" mass="108090">MAAAPSMDVFDSYFRRADLDGDGRISGVEAVSFFQGSNLPKHVLAQVWMHADQNQAGFLGRTEFYNALKLVTVAQSGRELTPDMVKAALFGPAAAKIPAPQINPLPVPAAQASSISTPTPQFGPMSRPPTQMGVAAPAHQNIGVRGPQVPPNMGITHAVPSPPNNHLLRPPQATPVATSFSVQGVNQGLYGVANLTGQRPPSSNTQSLSTDWLGSRATGASVGGVSLSATTPALPPKPQTPPMTATSVSSRPSEPVLSSPQLAVDSKALVLSGNGFSSDSGFGGDASSASQEKPGTLTSSFPASIVPNASGSSSLTAGSQNSNKPVQSDPFQSISALPRGGSHLQQAPSQVNQNPPDMKHNTSVLSASNISVGPVSTASSHIKPQWPKINQSDIKKYTNVFVEVDKDRDGKITGEQARNLFLSWRLPREVLKQVWDLSDQDNDSMLSLREFCVALYLMERYREGRPLPSVLPNSLMYDETLLRATGQPSVAYGGLSQQGLPGARPVMLASGVRPPVQTSVASLGTGALQPSQQNSRGPLYGKNLPNESKEEHDISKFQKATNEVNKVQEAEKILDSREKIEFYRTKMQELVLYKSRCDNRLNEITERASSDKREVESLAKKYEEKYKQVADVASKLTVEEATLRDIQERKLELQNALVKMEQGGSIDGLLQVRADRIQSDLEELAKALNERCKHHGINVKMASIELPFGWQPGIQEGAVDWDEEWDKFEDEGFSIAKELSVDTENVAEPAQKSPSSWSEEASPFATSSHVYSNSGDRFAENGSAYDHSEDGSARSPPGSPGRNAFGSPSKEFHSPMHDLSPNAKDSHSDHGGAESIFPKDKFVDDSWGAAFDANDDVDSVWGFNAKVSDHNSFYDSGEFGLNPIKVDSPCASSEFGMEKKSSFFADSVPGSPLFNYASPRFSEGFDSHSFDTSSRFDSFSMRDSGLFQQRESLTRFDSICSTSDFGHSHGFSFDDTEPFGSSGPFKTTETPRKSTDNGTAF</sequence>
<feature type="compositionally biased region" description="Polar residues" evidence="2">
    <location>
        <begin position="195"/>
        <end position="212"/>
    </location>
</feature>
<reference evidence="5" key="2">
    <citation type="submission" date="2023-04" db="EMBL/GenBank/DDBJ databases">
        <authorList>
            <person name="Bruccoleri R.E."/>
            <person name="Oakeley E.J."/>
            <person name="Faust A.-M."/>
            <person name="Dessus-Babus S."/>
            <person name="Altorfer M."/>
            <person name="Burckhardt D."/>
            <person name="Oertli M."/>
            <person name="Naumann U."/>
            <person name="Petersen F."/>
            <person name="Wong J."/>
        </authorList>
    </citation>
    <scope>NUCLEOTIDE SEQUENCE</scope>
    <source>
        <strain evidence="5">GSM-AAB239-AS_SAM_17_03QT</strain>
        <tissue evidence="5">Leaf</tissue>
    </source>
</reference>
<dbReference type="Gene3D" id="1.10.238.10">
    <property type="entry name" value="EF-hand"/>
    <property type="match status" value="2"/>
</dbReference>
<dbReference type="PROSITE" id="PS50031">
    <property type="entry name" value="EH"/>
    <property type="match status" value="2"/>
</dbReference>
<dbReference type="SMART" id="SM00027">
    <property type="entry name" value="EH"/>
    <property type="match status" value="2"/>
</dbReference>
<accession>A0AAX6I9S9</accession>
<keyword evidence="6" id="KW-1185">Reference proteome</keyword>
<feature type="compositionally biased region" description="Polar residues" evidence="2">
    <location>
        <begin position="291"/>
        <end position="335"/>
    </location>
</feature>
<dbReference type="SMART" id="SM00054">
    <property type="entry name" value="EFh"/>
    <property type="match status" value="4"/>
</dbReference>
<evidence type="ECO:0000259" key="3">
    <source>
        <dbReference type="PROSITE" id="PS50031"/>
    </source>
</evidence>
<feature type="compositionally biased region" description="Polar residues" evidence="2">
    <location>
        <begin position="343"/>
        <end position="362"/>
    </location>
</feature>
<evidence type="ECO:0000313" key="6">
    <source>
        <dbReference type="Proteomes" id="UP001140949"/>
    </source>
</evidence>
<evidence type="ECO:0000313" key="5">
    <source>
        <dbReference type="EMBL" id="KAJ6849514.1"/>
    </source>
</evidence>
<feature type="region of interest" description="Disordered" evidence="2">
    <location>
        <begin position="193"/>
        <end position="260"/>
    </location>
</feature>
<feature type="coiled-coil region" evidence="1">
    <location>
        <begin position="601"/>
        <end position="663"/>
    </location>
</feature>
<feature type="region of interest" description="Disordered" evidence="2">
    <location>
        <begin position="280"/>
        <end position="362"/>
    </location>
</feature>
<feature type="compositionally biased region" description="Low complexity" evidence="2">
    <location>
        <begin position="280"/>
        <end position="290"/>
    </location>
</feature>
<feature type="region of interest" description="Disordered" evidence="2">
    <location>
        <begin position="525"/>
        <end position="553"/>
    </location>
</feature>
<protein>
    <submittedName>
        <fullName evidence="5">Epidermal growth factor receptor substrate 15-like</fullName>
    </submittedName>
</protein>
<feature type="region of interest" description="Disordered" evidence="2">
    <location>
        <begin position="971"/>
        <end position="1001"/>
    </location>
</feature>
<dbReference type="GO" id="GO:0016197">
    <property type="term" value="P:endosomal transport"/>
    <property type="evidence" value="ECO:0007669"/>
    <property type="project" value="TreeGrafter"/>
</dbReference>
<proteinExistence type="predicted"/>
<evidence type="ECO:0000256" key="2">
    <source>
        <dbReference type="SAM" id="MobiDB-lite"/>
    </source>
</evidence>
<dbReference type="InterPro" id="IPR002048">
    <property type="entry name" value="EF_hand_dom"/>
</dbReference>
<dbReference type="GO" id="GO:0005737">
    <property type="term" value="C:cytoplasm"/>
    <property type="evidence" value="ECO:0007669"/>
    <property type="project" value="TreeGrafter"/>
</dbReference>
<dbReference type="GO" id="GO:0005886">
    <property type="term" value="C:plasma membrane"/>
    <property type="evidence" value="ECO:0007669"/>
    <property type="project" value="TreeGrafter"/>
</dbReference>
<reference evidence="5" key="1">
    <citation type="journal article" date="2023" name="GigaByte">
        <title>Genome assembly of the bearded iris, Iris pallida Lam.</title>
        <authorList>
            <person name="Bruccoleri R.E."/>
            <person name="Oakeley E.J."/>
            <person name="Faust A.M.E."/>
            <person name="Altorfer M."/>
            <person name="Dessus-Babus S."/>
            <person name="Burckhardt D."/>
            <person name="Oertli M."/>
            <person name="Naumann U."/>
            <person name="Petersen F."/>
            <person name="Wong J."/>
        </authorList>
    </citation>
    <scope>NUCLEOTIDE SEQUENCE</scope>
    <source>
        <strain evidence="5">GSM-AAB239-AS_SAM_17_03QT</strain>
    </source>
</reference>
<keyword evidence="5" id="KW-0675">Receptor</keyword>
<feature type="domain" description="EF-hand" evidence="4">
    <location>
        <begin position="426"/>
        <end position="461"/>
    </location>
</feature>
<gene>
    <name evidence="5" type="ORF">M6B38_267370</name>
</gene>
<dbReference type="PROSITE" id="PS50222">
    <property type="entry name" value="EF_HAND_2"/>
    <property type="match status" value="2"/>
</dbReference>
<dbReference type="InterPro" id="IPR000261">
    <property type="entry name" value="EH_dom"/>
</dbReference>
<comment type="caution">
    <text evidence="5">The sequence shown here is derived from an EMBL/GenBank/DDBJ whole genome shotgun (WGS) entry which is preliminary data.</text>
</comment>
<feature type="domain" description="EH" evidence="3">
    <location>
        <begin position="6"/>
        <end position="96"/>
    </location>
</feature>